<dbReference type="RefSeq" id="WP_002714040.1">
    <property type="nucleotide sequence ID" value="NZ_KB375281.1"/>
</dbReference>
<comment type="caution">
    <text evidence="2">The sequence shown here is derived from an EMBL/GenBank/DDBJ whole genome shotgun (WGS) entry which is preliminary data.</text>
</comment>
<dbReference type="PATRIC" id="fig|883079.3.peg.3238"/>
<dbReference type="InterPro" id="IPR029068">
    <property type="entry name" value="Glyas_Bleomycin-R_OHBP_Dase"/>
</dbReference>
<accession>K8NXB0</accession>
<dbReference type="Gene3D" id="3.10.180.10">
    <property type="entry name" value="2,3-Dihydroxybiphenyl 1,2-Dioxygenase, domain 1"/>
    <property type="match status" value="1"/>
</dbReference>
<organism evidence="2 3">
    <name type="scientific">Afipia clevelandensis ATCC 49720</name>
    <dbReference type="NCBI Taxonomy" id="883079"/>
    <lineage>
        <taxon>Bacteria</taxon>
        <taxon>Pseudomonadati</taxon>
        <taxon>Pseudomonadota</taxon>
        <taxon>Alphaproteobacteria</taxon>
        <taxon>Hyphomicrobiales</taxon>
        <taxon>Nitrobacteraceae</taxon>
        <taxon>Afipia</taxon>
    </lineage>
</organism>
<evidence type="ECO:0000313" key="2">
    <source>
        <dbReference type="EMBL" id="EKS33129.1"/>
    </source>
</evidence>
<protein>
    <recommendedName>
        <fullName evidence="1">VOC domain-containing protein</fullName>
    </recommendedName>
</protein>
<feature type="domain" description="VOC" evidence="1">
    <location>
        <begin position="4"/>
        <end position="133"/>
    </location>
</feature>
<evidence type="ECO:0000313" key="3">
    <source>
        <dbReference type="Proteomes" id="UP000001095"/>
    </source>
</evidence>
<dbReference type="HOGENOM" id="CLU_046006_11_2_5"/>
<dbReference type="AlphaFoldDB" id="K8NXB0"/>
<dbReference type="PANTHER" id="PTHR34109">
    <property type="entry name" value="BNAUNNG04460D PROTEIN-RELATED"/>
    <property type="match status" value="1"/>
</dbReference>
<sequence length="138" mass="14855">MTARPPVAPYLTVSPAAGAIAFYTAAFDAKQKALMPALDGLRILHCELEINGGALFLSDAFPEFGTARPPLPGEMVTMSVSLEFANGEQVDEIFSRATKLGAKGEVTPTYSFWGTRTAIVRDPFGHRWIMNGPVAQPK</sequence>
<name>K8NXB0_9BRAD</name>
<dbReference type="EMBL" id="AGWY01000013">
    <property type="protein sequence ID" value="EKS33129.1"/>
    <property type="molecule type" value="Genomic_DNA"/>
</dbReference>
<dbReference type="PANTHER" id="PTHR34109:SF1">
    <property type="entry name" value="VOC DOMAIN-CONTAINING PROTEIN"/>
    <property type="match status" value="1"/>
</dbReference>
<keyword evidence="3" id="KW-1185">Reference proteome</keyword>
<dbReference type="InterPro" id="IPR037523">
    <property type="entry name" value="VOC_core"/>
</dbReference>
<dbReference type="Pfam" id="PF00903">
    <property type="entry name" value="Glyoxalase"/>
    <property type="match status" value="1"/>
</dbReference>
<dbReference type="SUPFAM" id="SSF54593">
    <property type="entry name" value="Glyoxalase/Bleomycin resistance protein/Dihydroxybiphenyl dioxygenase"/>
    <property type="match status" value="1"/>
</dbReference>
<reference evidence="2 3" key="1">
    <citation type="submission" date="2012-04" db="EMBL/GenBank/DDBJ databases">
        <title>The Genome Sequence of Afipia clevelandensis ATCC 49720.</title>
        <authorList>
            <consortium name="The Broad Institute Genome Sequencing Platform"/>
            <person name="Earl A."/>
            <person name="Ward D."/>
            <person name="Feldgarden M."/>
            <person name="Gevers D."/>
            <person name="Huys G."/>
            <person name="Walker B."/>
            <person name="Young S.K."/>
            <person name="Zeng Q."/>
            <person name="Gargeya S."/>
            <person name="Fitzgerald M."/>
            <person name="Haas B."/>
            <person name="Abouelleil A."/>
            <person name="Alvarado L."/>
            <person name="Arachchi H.M."/>
            <person name="Berlin A."/>
            <person name="Chapman S.B."/>
            <person name="Goldberg J."/>
            <person name="Griggs A."/>
            <person name="Gujja S."/>
            <person name="Hansen M."/>
            <person name="Howarth C."/>
            <person name="Imamovic A."/>
            <person name="Larimer J."/>
            <person name="McCowen C."/>
            <person name="Montmayeur A."/>
            <person name="Murphy C."/>
            <person name="Neiman D."/>
            <person name="Pearson M."/>
            <person name="Priest M."/>
            <person name="Roberts A."/>
            <person name="Saif S."/>
            <person name="Shea T."/>
            <person name="Sisk P."/>
            <person name="Sykes S."/>
            <person name="Wortman J."/>
            <person name="Nusbaum C."/>
            <person name="Birren B."/>
        </authorList>
    </citation>
    <scope>NUCLEOTIDE SEQUENCE [LARGE SCALE GENOMIC DNA]</scope>
    <source>
        <strain evidence="2 3">ATCC 49720</strain>
    </source>
</reference>
<dbReference type="PROSITE" id="PS51819">
    <property type="entry name" value="VOC"/>
    <property type="match status" value="1"/>
</dbReference>
<dbReference type="OrthoDB" id="9806868at2"/>
<dbReference type="Proteomes" id="UP000001095">
    <property type="component" value="Unassembled WGS sequence"/>
</dbReference>
<evidence type="ECO:0000259" key="1">
    <source>
        <dbReference type="PROSITE" id="PS51819"/>
    </source>
</evidence>
<dbReference type="InterPro" id="IPR004360">
    <property type="entry name" value="Glyas_Fos-R_dOase_dom"/>
</dbReference>
<gene>
    <name evidence="2" type="ORF">HMPREF9696_03170</name>
</gene>
<proteinExistence type="predicted"/>